<dbReference type="EMBL" id="UYRT01020779">
    <property type="protein sequence ID" value="VDK59463.1"/>
    <property type="molecule type" value="Genomic_DNA"/>
</dbReference>
<dbReference type="AlphaFoldDB" id="A0A183DG95"/>
<reference evidence="3" key="1">
    <citation type="submission" date="2016-06" db="UniProtKB">
        <authorList>
            <consortium name="WormBaseParasite"/>
        </authorList>
    </citation>
    <scope>IDENTIFICATION</scope>
</reference>
<keyword evidence="2" id="KW-1185">Reference proteome</keyword>
<accession>A0A183DG95</accession>
<evidence type="ECO:0000313" key="2">
    <source>
        <dbReference type="Proteomes" id="UP000271098"/>
    </source>
</evidence>
<evidence type="ECO:0000313" key="1">
    <source>
        <dbReference type="EMBL" id="VDK59463.1"/>
    </source>
</evidence>
<sequence length="78" mass="8809">MKSTSPSILERKTDEKELKRIAYEEKSKSEESLSSDVENLPFVSKNWHELNVSVQHKVEAEVTAVGGSELDFEIIDDA</sequence>
<proteinExistence type="predicted"/>
<evidence type="ECO:0000313" key="3">
    <source>
        <dbReference type="WBParaSite" id="GPUH_0000774501-mRNA-1"/>
    </source>
</evidence>
<reference evidence="1 2" key="2">
    <citation type="submission" date="2018-11" db="EMBL/GenBank/DDBJ databases">
        <authorList>
            <consortium name="Pathogen Informatics"/>
        </authorList>
    </citation>
    <scope>NUCLEOTIDE SEQUENCE [LARGE SCALE GENOMIC DNA]</scope>
</reference>
<name>A0A183DG95_9BILA</name>
<protein>
    <submittedName>
        <fullName evidence="3">Ovule protein</fullName>
    </submittedName>
</protein>
<organism evidence="3">
    <name type="scientific">Gongylonema pulchrum</name>
    <dbReference type="NCBI Taxonomy" id="637853"/>
    <lineage>
        <taxon>Eukaryota</taxon>
        <taxon>Metazoa</taxon>
        <taxon>Ecdysozoa</taxon>
        <taxon>Nematoda</taxon>
        <taxon>Chromadorea</taxon>
        <taxon>Rhabditida</taxon>
        <taxon>Spirurina</taxon>
        <taxon>Spiruromorpha</taxon>
        <taxon>Spiruroidea</taxon>
        <taxon>Gongylonematidae</taxon>
        <taxon>Gongylonema</taxon>
    </lineage>
</organism>
<gene>
    <name evidence="1" type="ORF">GPUH_LOCUS7738</name>
</gene>
<dbReference type="WBParaSite" id="GPUH_0000774501-mRNA-1">
    <property type="protein sequence ID" value="GPUH_0000774501-mRNA-1"/>
    <property type="gene ID" value="GPUH_0000774501"/>
</dbReference>
<dbReference type="Proteomes" id="UP000271098">
    <property type="component" value="Unassembled WGS sequence"/>
</dbReference>